<comment type="caution">
    <text evidence="16">The sequence shown here is derived from an EMBL/GenBank/DDBJ whole genome shotgun (WGS) entry which is preliminary data.</text>
</comment>
<keyword evidence="11 12" id="KW-0546">Nucleotide metabolism</keyword>
<dbReference type="FunFam" id="3.30.70.141:FF:000003">
    <property type="entry name" value="Nucleoside diphosphate kinase"/>
    <property type="match status" value="1"/>
</dbReference>
<evidence type="ECO:0000256" key="11">
    <source>
        <dbReference type="ARBA" id="ARBA00023080"/>
    </source>
</evidence>
<dbReference type="PANTHER" id="PTHR11349">
    <property type="entry name" value="NUCLEOSIDE DIPHOSPHATE KINASE"/>
    <property type="match status" value="1"/>
</dbReference>
<evidence type="ECO:0000256" key="3">
    <source>
        <dbReference type="ARBA" id="ARBA00012966"/>
    </source>
</evidence>
<evidence type="ECO:0000313" key="17">
    <source>
        <dbReference type="Proteomes" id="UP000230707"/>
    </source>
</evidence>
<dbReference type="GO" id="GO:0006228">
    <property type="term" value="P:UTP biosynthetic process"/>
    <property type="evidence" value="ECO:0007669"/>
    <property type="project" value="UniProtKB-UniRule"/>
</dbReference>
<dbReference type="SMART" id="SM00562">
    <property type="entry name" value="NDK"/>
    <property type="match status" value="1"/>
</dbReference>
<keyword evidence="12" id="KW-0963">Cytoplasm</keyword>
<dbReference type="PRINTS" id="PR01243">
    <property type="entry name" value="NUCDPKINASE"/>
</dbReference>
<evidence type="ECO:0000256" key="12">
    <source>
        <dbReference type="HAMAP-Rule" id="MF_00451"/>
    </source>
</evidence>
<keyword evidence="9 12" id="KW-0067">ATP-binding</keyword>
<dbReference type="InterPro" id="IPR034907">
    <property type="entry name" value="NDK-like_dom"/>
</dbReference>
<protein>
    <recommendedName>
        <fullName evidence="4 12">Nucleoside diphosphate kinase</fullName>
        <shortName evidence="12">NDK</shortName>
        <shortName evidence="12">NDP kinase</shortName>
        <ecNumber evidence="3 12">2.7.4.6</ecNumber>
    </recommendedName>
    <alternativeName>
        <fullName evidence="12">Nucleoside-2-P kinase</fullName>
    </alternativeName>
</protein>
<dbReference type="InterPro" id="IPR036850">
    <property type="entry name" value="NDK-like_dom_sf"/>
</dbReference>
<dbReference type="CDD" id="cd04413">
    <property type="entry name" value="NDPk_I"/>
    <property type="match status" value="1"/>
</dbReference>
<evidence type="ECO:0000256" key="13">
    <source>
        <dbReference type="PROSITE-ProRule" id="PRU00706"/>
    </source>
</evidence>
<feature type="binding site" evidence="12 13">
    <location>
        <position position="9"/>
    </location>
    <ligand>
        <name>ATP</name>
        <dbReference type="ChEBI" id="CHEBI:30616"/>
    </ligand>
</feature>
<gene>
    <name evidence="12" type="primary">ndk</name>
    <name evidence="16" type="ORF">COV53_05725</name>
</gene>
<comment type="catalytic activity">
    <reaction evidence="12">
        <text>a 2'-deoxyribonucleoside 5'-diphosphate + ATP = a 2'-deoxyribonucleoside 5'-triphosphate + ADP</text>
        <dbReference type="Rhea" id="RHEA:44640"/>
        <dbReference type="ChEBI" id="CHEBI:30616"/>
        <dbReference type="ChEBI" id="CHEBI:61560"/>
        <dbReference type="ChEBI" id="CHEBI:73316"/>
        <dbReference type="ChEBI" id="CHEBI:456216"/>
        <dbReference type="EC" id="2.7.4.6"/>
    </reaction>
</comment>
<dbReference type="GO" id="GO:0046872">
    <property type="term" value="F:metal ion binding"/>
    <property type="evidence" value="ECO:0007669"/>
    <property type="project" value="UniProtKB-KW"/>
</dbReference>
<dbReference type="Proteomes" id="UP000230707">
    <property type="component" value="Unassembled WGS sequence"/>
</dbReference>
<dbReference type="EMBL" id="PCWS01000130">
    <property type="protein sequence ID" value="PIR07929.1"/>
    <property type="molecule type" value="Genomic_DNA"/>
</dbReference>
<comment type="catalytic activity">
    <reaction evidence="12">
        <text>a ribonucleoside 5'-diphosphate + ATP = a ribonucleoside 5'-triphosphate + ADP</text>
        <dbReference type="Rhea" id="RHEA:18113"/>
        <dbReference type="ChEBI" id="CHEBI:30616"/>
        <dbReference type="ChEBI" id="CHEBI:57930"/>
        <dbReference type="ChEBI" id="CHEBI:61557"/>
        <dbReference type="ChEBI" id="CHEBI:456216"/>
        <dbReference type="EC" id="2.7.4.6"/>
    </reaction>
</comment>
<comment type="function">
    <text evidence="12">Major role in the synthesis of nucleoside triphosphates other than ATP. The ATP gamma phosphate is transferred to the NDP beta phosphate via a ping-pong mechanism, using a phosphorylated active-site intermediate.</text>
</comment>
<feature type="binding site" evidence="12 13">
    <location>
        <position position="57"/>
    </location>
    <ligand>
        <name>ATP</name>
        <dbReference type="ChEBI" id="CHEBI:30616"/>
    </ligand>
</feature>
<keyword evidence="7 12" id="KW-0547">Nucleotide-binding</keyword>
<keyword evidence="12" id="KW-0597">Phosphoprotein</keyword>
<sequence>MERTVILIKPDAVKKGVIGHIITRLEKERFILVAAKFIRLPEDLVEVWYEHHKDKPFFGELKTFMTSTPIMAMLWQGEDVITKVRKLAGPTDSKKAPKGTIRGDFGLDVQQNAIHASEHYDAAKREMDLIFLPHDIHEYERK</sequence>
<dbReference type="InterPro" id="IPR001564">
    <property type="entry name" value="Nucleoside_diP_kinase"/>
</dbReference>
<dbReference type="Pfam" id="PF00334">
    <property type="entry name" value="NDK"/>
    <property type="match status" value="1"/>
</dbReference>
<comment type="similarity">
    <text evidence="2 12 13 14">Belongs to the NDK family.</text>
</comment>
<reference evidence="16 17" key="1">
    <citation type="submission" date="2017-09" db="EMBL/GenBank/DDBJ databases">
        <title>Depth-based differentiation of microbial function through sediment-hosted aquifers and enrichment of novel symbionts in the deep terrestrial subsurface.</title>
        <authorList>
            <person name="Probst A.J."/>
            <person name="Ladd B."/>
            <person name="Jarett J.K."/>
            <person name="Geller-Mcgrath D.E."/>
            <person name="Sieber C.M."/>
            <person name="Emerson J.B."/>
            <person name="Anantharaman K."/>
            <person name="Thomas B.C."/>
            <person name="Malmstrom R."/>
            <person name="Stieglmeier M."/>
            <person name="Klingl A."/>
            <person name="Woyke T."/>
            <person name="Ryan C.M."/>
            <person name="Banfield J.F."/>
        </authorList>
    </citation>
    <scope>NUCLEOTIDE SEQUENCE [LARGE SCALE GENOMIC DNA]</scope>
    <source>
        <strain evidence="16">CG11_big_fil_rev_8_21_14_0_20_37_11</strain>
    </source>
</reference>
<evidence type="ECO:0000256" key="10">
    <source>
        <dbReference type="ARBA" id="ARBA00022842"/>
    </source>
</evidence>
<evidence type="ECO:0000256" key="7">
    <source>
        <dbReference type="ARBA" id="ARBA00022741"/>
    </source>
</evidence>
<feature type="active site" description="Pros-phosphohistidine intermediate" evidence="12 13">
    <location>
        <position position="115"/>
    </location>
</feature>
<evidence type="ECO:0000256" key="2">
    <source>
        <dbReference type="ARBA" id="ARBA00008142"/>
    </source>
</evidence>
<evidence type="ECO:0000256" key="1">
    <source>
        <dbReference type="ARBA" id="ARBA00001946"/>
    </source>
</evidence>
<dbReference type="AlphaFoldDB" id="A0A2H0NG96"/>
<dbReference type="PROSITE" id="PS51374">
    <property type="entry name" value="NDPK_LIKE"/>
    <property type="match status" value="1"/>
</dbReference>
<keyword evidence="8 12" id="KW-0418">Kinase</keyword>
<dbReference type="GO" id="GO:0006183">
    <property type="term" value="P:GTP biosynthetic process"/>
    <property type="evidence" value="ECO:0007669"/>
    <property type="project" value="UniProtKB-UniRule"/>
</dbReference>
<dbReference type="SUPFAM" id="SSF54919">
    <property type="entry name" value="Nucleoside diphosphate kinase, NDK"/>
    <property type="match status" value="1"/>
</dbReference>
<keyword evidence="6 12" id="KW-0479">Metal-binding</keyword>
<keyword evidence="5 12" id="KW-0808">Transferase</keyword>
<dbReference type="GO" id="GO:0005737">
    <property type="term" value="C:cytoplasm"/>
    <property type="evidence" value="ECO:0007669"/>
    <property type="project" value="UniProtKB-SubCell"/>
</dbReference>
<keyword evidence="10 12" id="KW-0460">Magnesium</keyword>
<comment type="cofactor">
    <cofactor evidence="1 12">
        <name>Mg(2+)</name>
        <dbReference type="ChEBI" id="CHEBI:18420"/>
    </cofactor>
</comment>
<evidence type="ECO:0000256" key="4">
    <source>
        <dbReference type="ARBA" id="ARBA00017632"/>
    </source>
</evidence>
<organism evidence="16 17">
    <name type="scientific">Candidatus Gottesmanbacteria bacterium CG11_big_fil_rev_8_21_14_0_20_37_11</name>
    <dbReference type="NCBI Taxonomy" id="1974575"/>
    <lineage>
        <taxon>Bacteria</taxon>
        <taxon>Candidatus Gottesmaniibacteriota</taxon>
    </lineage>
</organism>
<feature type="binding site" evidence="12 13">
    <location>
        <position position="112"/>
    </location>
    <ligand>
        <name>ATP</name>
        <dbReference type="ChEBI" id="CHEBI:30616"/>
    </ligand>
</feature>
<evidence type="ECO:0000256" key="6">
    <source>
        <dbReference type="ARBA" id="ARBA00022723"/>
    </source>
</evidence>
<accession>A0A2H0NG96</accession>
<dbReference type="GO" id="GO:0004550">
    <property type="term" value="F:nucleoside diphosphate kinase activity"/>
    <property type="evidence" value="ECO:0007669"/>
    <property type="project" value="UniProtKB-UniRule"/>
</dbReference>
<evidence type="ECO:0000256" key="8">
    <source>
        <dbReference type="ARBA" id="ARBA00022777"/>
    </source>
</evidence>
<evidence type="ECO:0000256" key="14">
    <source>
        <dbReference type="RuleBase" id="RU004011"/>
    </source>
</evidence>
<feature type="domain" description="Nucleoside diphosphate kinase-like" evidence="15">
    <location>
        <begin position="1"/>
        <end position="138"/>
    </location>
</feature>
<dbReference type="Gene3D" id="3.30.70.141">
    <property type="entry name" value="Nucleoside diphosphate kinase-like domain"/>
    <property type="match status" value="1"/>
</dbReference>
<proteinExistence type="inferred from homology"/>
<evidence type="ECO:0000259" key="15">
    <source>
        <dbReference type="SMART" id="SM00562"/>
    </source>
</evidence>
<comment type="subunit">
    <text evidence="12">Homotetramer.</text>
</comment>
<evidence type="ECO:0000256" key="9">
    <source>
        <dbReference type="ARBA" id="ARBA00022840"/>
    </source>
</evidence>
<feature type="binding site" evidence="12 13">
    <location>
        <position position="91"/>
    </location>
    <ligand>
        <name>ATP</name>
        <dbReference type="ChEBI" id="CHEBI:30616"/>
    </ligand>
</feature>
<dbReference type="GO" id="GO:0006241">
    <property type="term" value="P:CTP biosynthetic process"/>
    <property type="evidence" value="ECO:0007669"/>
    <property type="project" value="UniProtKB-UniRule"/>
</dbReference>
<name>A0A2H0NG96_9BACT</name>
<feature type="binding site" evidence="12 13">
    <location>
        <position position="85"/>
    </location>
    <ligand>
        <name>ATP</name>
        <dbReference type="ChEBI" id="CHEBI:30616"/>
    </ligand>
</feature>
<evidence type="ECO:0000256" key="5">
    <source>
        <dbReference type="ARBA" id="ARBA00022679"/>
    </source>
</evidence>
<dbReference type="NCBIfam" id="NF001908">
    <property type="entry name" value="PRK00668.1"/>
    <property type="match status" value="1"/>
</dbReference>
<dbReference type="GO" id="GO:0005524">
    <property type="term" value="F:ATP binding"/>
    <property type="evidence" value="ECO:0007669"/>
    <property type="project" value="UniProtKB-UniRule"/>
</dbReference>
<comment type="subcellular location">
    <subcellularLocation>
        <location evidence="12">Cytoplasm</location>
    </subcellularLocation>
</comment>
<evidence type="ECO:0000313" key="16">
    <source>
        <dbReference type="EMBL" id="PIR07929.1"/>
    </source>
</evidence>
<dbReference type="HAMAP" id="MF_00451">
    <property type="entry name" value="NDP_kinase"/>
    <property type="match status" value="1"/>
</dbReference>
<dbReference type="EC" id="2.7.4.6" evidence="3 12"/>
<feature type="binding site" evidence="12 13">
    <location>
        <position position="102"/>
    </location>
    <ligand>
        <name>ATP</name>
        <dbReference type="ChEBI" id="CHEBI:30616"/>
    </ligand>
</feature>